<keyword evidence="2" id="KW-0238">DNA-binding</keyword>
<keyword evidence="1" id="KW-0805">Transcription regulation</keyword>
<evidence type="ECO:0000256" key="1">
    <source>
        <dbReference type="ARBA" id="ARBA00023015"/>
    </source>
</evidence>
<accession>A0A6N2SSS0</accession>
<organism evidence="5">
    <name type="scientific">uncultured Anaerotruncus sp</name>
    <dbReference type="NCBI Taxonomy" id="905011"/>
    <lineage>
        <taxon>Bacteria</taxon>
        <taxon>Bacillati</taxon>
        <taxon>Bacillota</taxon>
        <taxon>Clostridia</taxon>
        <taxon>Eubacteriales</taxon>
        <taxon>Oscillospiraceae</taxon>
        <taxon>Anaerotruncus</taxon>
        <taxon>environmental samples</taxon>
    </lineage>
</organism>
<dbReference type="SUPFAM" id="SSF46785">
    <property type="entry name" value="Winged helix' DNA-binding domain"/>
    <property type="match status" value="1"/>
</dbReference>
<dbReference type="EMBL" id="CACRSL010000003">
    <property type="protein sequence ID" value="VYS96059.1"/>
    <property type="molecule type" value="Genomic_DNA"/>
</dbReference>
<dbReference type="PANTHER" id="PTHR33154">
    <property type="entry name" value="TRANSCRIPTIONAL REGULATOR, ARSR FAMILY"/>
    <property type="match status" value="1"/>
</dbReference>
<dbReference type="PANTHER" id="PTHR33154:SF18">
    <property type="entry name" value="ARSENICAL RESISTANCE OPERON REPRESSOR"/>
    <property type="match status" value="1"/>
</dbReference>
<dbReference type="PROSITE" id="PS50987">
    <property type="entry name" value="HTH_ARSR_2"/>
    <property type="match status" value="1"/>
</dbReference>
<dbReference type="InterPro" id="IPR036390">
    <property type="entry name" value="WH_DNA-bd_sf"/>
</dbReference>
<protein>
    <submittedName>
        <fullName evidence="5">Transcriptional repressor SdpR</fullName>
    </submittedName>
</protein>
<evidence type="ECO:0000259" key="4">
    <source>
        <dbReference type="PROSITE" id="PS50987"/>
    </source>
</evidence>
<name>A0A6N2SSS0_9FIRM</name>
<dbReference type="PRINTS" id="PR00778">
    <property type="entry name" value="HTHARSR"/>
</dbReference>
<evidence type="ECO:0000256" key="3">
    <source>
        <dbReference type="ARBA" id="ARBA00023163"/>
    </source>
</evidence>
<dbReference type="AlphaFoldDB" id="A0A6N2SSS0"/>
<dbReference type="InterPro" id="IPR036388">
    <property type="entry name" value="WH-like_DNA-bd_sf"/>
</dbReference>
<sequence length="94" mass="11090">MEEQYLKYVPVFKALSDETRLQILDMLSSKEMCACKILAPFHISQPTLSYHMRILMESGLVTSRKEGPWVYYRMDPRRMEEVQQFLAALAKDKE</sequence>
<evidence type="ECO:0000256" key="2">
    <source>
        <dbReference type="ARBA" id="ARBA00023125"/>
    </source>
</evidence>
<feature type="domain" description="HTH arsR-type" evidence="4">
    <location>
        <begin position="1"/>
        <end position="94"/>
    </location>
</feature>
<dbReference type="InterPro" id="IPR051081">
    <property type="entry name" value="HTH_MetalResp_TranReg"/>
</dbReference>
<dbReference type="InterPro" id="IPR001845">
    <property type="entry name" value="HTH_ArsR_DNA-bd_dom"/>
</dbReference>
<evidence type="ECO:0000313" key="5">
    <source>
        <dbReference type="EMBL" id="VYS96059.1"/>
    </source>
</evidence>
<dbReference type="Gene3D" id="1.10.10.10">
    <property type="entry name" value="Winged helix-like DNA-binding domain superfamily/Winged helix DNA-binding domain"/>
    <property type="match status" value="1"/>
</dbReference>
<gene>
    <name evidence="5" type="primary">sdpR_1</name>
    <name evidence="5" type="ORF">AULFYP135_01080</name>
</gene>
<dbReference type="Pfam" id="PF01022">
    <property type="entry name" value="HTH_5"/>
    <property type="match status" value="1"/>
</dbReference>
<dbReference type="GO" id="GO:0003700">
    <property type="term" value="F:DNA-binding transcription factor activity"/>
    <property type="evidence" value="ECO:0007669"/>
    <property type="project" value="InterPro"/>
</dbReference>
<dbReference type="CDD" id="cd00090">
    <property type="entry name" value="HTH_ARSR"/>
    <property type="match status" value="1"/>
</dbReference>
<dbReference type="NCBIfam" id="NF033788">
    <property type="entry name" value="HTH_metalloreg"/>
    <property type="match status" value="1"/>
</dbReference>
<dbReference type="InterPro" id="IPR011991">
    <property type="entry name" value="ArsR-like_HTH"/>
</dbReference>
<reference evidence="5" key="1">
    <citation type="submission" date="2019-11" db="EMBL/GenBank/DDBJ databases">
        <authorList>
            <person name="Feng L."/>
        </authorList>
    </citation>
    <scope>NUCLEOTIDE SEQUENCE</scope>
    <source>
        <strain evidence="5">AundefinedLFYP135</strain>
    </source>
</reference>
<proteinExistence type="predicted"/>
<dbReference type="GO" id="GO:0003677">
    <property type="term" value="F:DNA binding"/>
    <property type="evidence" value="ECO:0007669"/>
    <property type="project" value="UniProtKB-KW"/>
</dbReference>
<keyword evidence="3" id="KW-0804">Transcription</keyword>
<dbReference type="SMART" id="SM00418">
    <property type="entry name" value="HTH_ARSR"/>
    <property type="match status" value="1"/>
</dbReference>